<feature type="region of interest" description="Disordered" evidence="9">
    <location>
        <begin position="2448"/>
        <end position="2478"/>
    </location>
</feature>
<name>A0ABN9YA88_9DINO</name>
<evidence type="ECO:0000256" key="9">
    <source>
        <dbReference type="SAM" id="MobiDB-lite"/>
    </source>
</evidence>
<dbReference type="Gene3D" id="1.20.58.530">
    <property type="match status" value="1"/>
</dbReference>
<dbReference type="PROSITE" id="PS51456">
    <property type="entry name" value="MYOSIN_MOTOR"/>
    <property type="match status" value="1"/>
</dbReference>
<keyword evidence="6 7" id="KW-0009">Actin-binding</keyword>
<dbReference type="Pfam" id="PF00063">
    <property type="entry name" value="Myosin_head"/>
    <property type="match status" value="2"/>
</dbReference>
<proteinExistence type="inferred from homology"/>
<feature type="region of interest" description="Actin-binding" evidence="7">
    <location>
        <begin position="825"/>
        <end position="847"/>
    </location>
</feature>
<evidence type="ECO:0000256" key="1">
    <source>
        <dbReference type="ARBA" id="ARBA00022741"/>
    </source>
</evidence>
<dbReference type="Gene3D" id="1.10.238.10">
    <property type="entry name" value="EF-hand"/>
    <property type="match status" value="1"/>
</dbReference>
<keyword evidence="8" id="KW-0175">Coiled coil</keyword>
<dbReference type="InterPro" id="IPR036961">
    <property type="entry name" value="Kinesin_motor_dom_sf"/>
</dbReference>
<dbReference type="CDD" id="cd00051">
    <property type="entry name" value="EFh"/>
    <property type="match status" value="1"/>
</dbReference>
<evidence type="ECO:0000256" key="8">
    <source>
        <dbReference type="SAM" id="Coils"/>
    </source>
</evidence>
<evidence type="ECO:0000256" key="5">
    <source>
        <dbReference type="ARBA" id="ARBA00023175"/>
    </source>
</evidence>
<dbReference type="Proteomes" id="UP001189429">
    <property type="component" value="Unassembled WGS sequence"/>
</dbReference>
<dbReference type="InterPro" id="IPR001609">
    <property type="entry name" value="Myosin_head_motor_dom-like"/>
</dbReference>
<dbReference type="SMART" id="SM00054">
    <property type="entry name" value="EFh"/>
    <property type="match status" value="2"/>
</dbReference>
<dbReference type="SUPFAM" id="SSF52540">
    <property type="entry name" value="P-loop containing nucleoside triphosphate hydrolases"/>
    <property type="match status" value="2"/>
</dbReference>
<evidence type="ECO:0000259" key="10">
    <source>
        <dbReference type="PROSITE" id="PS50222"/>
    </source>
</evidence>
<dbReference type="Gene3D" id="1.10.10.820">
    <property type="match status" value="1"/>
</dbReference>
<feature type="region of interest" description="Disordered" evidence="9">
    <location>
        <begin position="2273"/>
        <end position="2357"/>
    </location>
</feature>
<gene>
    <name evidence="12" type="ORF">PCOR1329_LOCUS83785</name>
</gene>
<keyword evidence="1 7" id="KW-0547">Nucleotide-binding</keyword>
<organism evidence="12 13">
    <name type="scientific">Prorocentrum cordatum</name>
    <dbReference type="NCBI Taxonomy" id="2364126"/>
    <lineage>
        <taxon>Eukaryota</taxon>
        <taxon>Sar</taxon>
        <taxon>Alveolata</taxon>
        <taxon>Dinophyceae</taxon>
        <taxon>Prorocentrales</taxon>
        <taxon>Prorocentraceae</taxon>
        <taxon>Prorocentrum</taxon>
    </lineage>
</organism>
<evidence type="ECO:0000256" key="2">
    <source>
        <dbReference type="ARBA" id="ARBA00022837"/>
    </source>
</evidence>
<feature type="domain" description="EF-hand" evidence="10">
    <location>
        <begin position="2243"/>
        <end position="2278"/>
    </location>
</feature>
<comment type="caution">
    <text evidence="12">The sequence shown here is derived from an EMBL/GenBank/DDBJ whole genome shotgun (WGS) entry which is preliminary data.</text>
</comment>
<feature type="region of interest" description="Disordered" evidence="9">
    <location>
        <begin position="395"/>
        <end position="417"/>
    </location>
</feature>
<keyword evidence="13" id="KW-1185">Reference proteome</keyword>
<feature type="domain" description="Myosin motor" evidence="11">
    <location>
        <begin position="167"/>
        <end position="957"/>
    </location>
</feature>
<dbReference type="Pfam" id="PF13499">
    <property type="entry name" value="EF-hand_7"/>
    <property type="match status" value="1"/>
</dbReference>
<feature type="domain" description="EF-hand" evidence="10">
    <location>
        <begin position="2205"/>
        <end position="2240"/>
    </location>
</feature>
<dbReference type="PANTHER" id="PTHR13140:SF270">
    <property type="entry name" value="MYOSIN-12"/>
    <property type="match status" value="1"/>
</dbReference>
<dbReference type="Gene3D" id="3.90.176.10">
    <property type="entry name" value="Toxin ADP-ribosyltransferase, Chain A, domain 1"/>
    <property type="match status" value="1"/>
</dbReference>
<evidence type="ECO:0000313" key="12">
    <source>
        <dbReference type="EMBL" id="CAK0909346.1"/>
    </source>
</evidence>
<evidence type="ECO:0000256" key="7">
    <source>
        <dbReference type="PROSITE-ProRule" id="PRU00782"/>
    </source>
</evidence>
<feature type="binding site" evidence="7">
    <location>
        <begin position="261"/>
        <end position="268"/>
    </location>
    <ligand>
        <name>ATP</name>
        <dbReference type="ChEBI" id="CHEBI:30616"/>
    </ligand>
</feature>
<dbReference type="Gene3D" id="6.20.240.20">
    <property type="match status" value="1"/>
</dbReference>
<dbReference type="Gene3D" id="1.20.120.720">
    <property type="entry name" value="Myosin VI head, motor domain, U50 subdomain"/>
    <property type="match status" value="1"/>
</dbReference>
<dbReference type="InterPro" id="IPR002048">
    <property type="entry name" value="EF_hand_dom"/>
</dbReference>
<comment type="similarity">
    <text evidence="7">Belongs to the TRAFAC class myosin-kinesin ATPase superfamily. Myosin family.</text>
</comment>
<keyword evidence="2" id="KW-0106">Calcium</keyword>
<dbReference type="InterPro" id="IPR027417">
    <property type="entry name" value="P-loop_NTPase"/>
</dbReference>
<evidence type="ECO:0000256" key="4">
    <source>
        <dbReference type="ARBA" id="ARBA00023123"/>
    </source>
</evidence>
<feature type="coiled-coil region" evidence="8">
    <location>
        <begin position="1144"/>
        <end position="1176"/>
    </location>
</feature>
<dbReference type="SMART" id="SM00242">
    <property type="entry name" value="MYSc"/>
    <property type="match status" value="1"/>
</dbReference>
<dbReference type="PRINTS" id="PR00193">
    <property type="entry name" value="MYOSINHEAVY"/>
</dbReference>
<evidence type="ECO:0000256" key="6">
    <source>
        <dbReference type="ARBA" id="ARBA00023203"/>
    </source>
</evidence>
<reference evidence="12" key="1">
    <citation type="submission" date="2023-10" db="EMBL/GenBank/DDBJ databases">
        <authorList>
            <person name="Chen Y."/>
            <person name="Shah S."/>
            <person name="Dougan E. K."/>
            <person name="Thang M."/>
            <person name="Chan C."/>
        </authorList>
    </citation>
    <scope>NUCLEOTIDE SEQUENCE [LARGE SCALE GENOMIC DNA]</scope>
</reference>
<dbReference type="SUPFAM" id="SSF47473">
    <property type="entry name" value="EF-hand"/>
    <property type="match status" value="1"/>
</dbReference>
<evidence type="ECO:0000259" key="11">
    <source>
        <dbReference type="PROSITE" id="PS51456"/>
    </source>
</evidence>
<dbReference type="CDD" id="cd00124">
    <property type="entry name" value="MYSc"/>
    <property type="match status" value="1"/>
</dbReference>
<feature type="compositionally biased region" description="Low complexity" evidence="9">
    <location>
        <begin position="2333"/>
        <end position="2353"/>
    </location>
</feature>
<keyword evidence="5 7" id="KW-0505">Motor protein</keyword>
<keyword evidence="4 7" id="KW-0518">Myosin</keyword>
<sequence length="2478" mass="273665">MCFQLFLRARMLGEDLRMAIGHFVDGLPEFGSDLDLAPWNGWSPDLKSPCYESIARWFPKALPATPVLERVKLFLSGRNGAMGMKKQLALWSAVGSIDPFPPGRYWLPHPESTWVICTEGPDGKFKDAAGREVALPKGKHVEDLDEVENDQLEGVPDIMHLNIQLRCRARPPALWRIICQGAVLKTTEVRYNRNDIYTGLGKILIALNPFQRLDIYGKEYMKKYLDPKAANLEPHCYRLGRDAVDALKQRKKKGQAVLVSGESGAGKTETVKLILNYVGSALSPSQQVGVRYSMDRRGSRYSVAGESATPDLNDQIMQTNPVLESFGNAKTCRNDNSSRFGKWMQIAVNDNFTIKACFVVDYVLELTPAERASEGKTDAMMANRKTTTSFVVTPQAAGPRVGPREKNVPGSALRSPVEQQLALRAPVPQFGGAMLRDRARPGGPAGGGGAADHIFYQLVEHREKEKLKPLKIQPAKSYNYLQGLDKVPQVNDDQNQGELLDAFDKLKFSPALQTEIFKVVVGILNLGNMKFKAVDADSCKLEDEGTLDPAAEMLGVDREKLKNSLLQARMTVAGQVIDKSCNVTQSTARRDAVSRLIYGNTFKWLIEKINTVLSGGMSSDQAAQMEFFGMLDMAGFESLAKNSLEQMFINLCNEKLQRHFNAFFFDMELEHYRHEGLDVDASDFSFKDNQPIIDMIHGNATKSPKEAGILGILDEELKVAKATDLTFVGKVNKTYTKSNCFVENKFGKCLFTVRHFAGDVEYDCEGFMAKNDDKLPNETIEYLQSSTISVLSEIGNKLAEQAEGAPAAGGKKKANTVCTRFRESLAELMAKLDEAQPHFVRCIKPNQERVKSKFTSKVVMDQLLYSGVMELINIHCSGFPEQHTFEEVKHHYDPLLEAGAGDPRAEAYMNGLKKMLLESLGESPNMTAQDVEHGVKIGKTMVFMSLKVKTALERMRHKILAERHQNEQEAVEKLTSAIRAKDVGALESAIAFCETMRGKKFEPPELSEARDALEFQKKFVAWLSGLKKITADRDKAKLRECLDEAAEQDVEDLPEVVQAKRVYVAIDLDDVLVPPHKASHLREVLNAAAKVGLTGDSVEKAKEALKVVEARDKELEGTRQHIAQAVASRDLDKVADALKAGQDVGLESDELQELEALHAELQKEAAEKAAREAAEKAARGALKAAASDGDVEKLRAAVAEGQAAGLPESDADMATAKSAMQWIIKLEEDRREAREALQTATQGVDIDALRQAVTRARQLGVDEQLIEEAEQKIKAEMDRKRARSALKTALDGRSPADLAKAIEDGEKCGIPDEELQAARVILPVRSAVIAQRTSPTAESREALRECLGEASGAPDCGELQDARAMLADLDRKVAAAEQMRAALGLPPDDPTRIKAIRAALKEAEACGLNDPELLAAAKELEQEAVRDEVRDSIQEGKSRRNTLLLREAVCKGAKVNLPQNELEDVQAVITQVYTERSELREAFHQALKRDDLELQASLFKQAEEIDAFTLEQHEKAKKDMEKSRARNVYIQEVQEAVVKGEIDGLRAALEKADKAGCLSPQLDEARSLVDFMERAARAEDKLNKAYASSDHTAVLKQSWAEKELKDAGLDQFTIRDKLKPLKAARAKKFRQLMLMEYSEVDIGDVAKAVIEGQAAEMDAHEIIELKRLFWQKYEAAAEEENARFEAMKDDMLSEQTQLALDVLMHSLRVKAEGPGTSRAKSSLATLCDIETGKQLVALLQEAWANKQGTILDELESLRYCVMGDDGTAAGMKPWDRKVMLKTVVELKQRYDNTVENATALQFPLAMLCMLLYTQHEADVDRMLLFPDCPVVVQPEPLRDAAYSAYREHLQRSRNAQRNACPDVSPCLAGRVTAALGGCLDELSRGATAEGLQKAAAALEEAPVKLMCGVSRLKETFEPPRLVSRWFPDLGRRVLEMLQKCSPGDQLVWVEPGSVTLNNDLSIDLARMSDVQERGVLLEIDGVTEGLELADVSQYPDEQEFLLPVGTVLKVNQVEKTSGGWLHLQCSQEPSLVQKPFEDVCWADLVLASSGLSVGLQAEEPELEADELEAPGPEPEVADVVVVNGVTEPGAVPLKQHRHIVRTLNHAFKPFRRRIPVKDPKVGDPVEALCSGEWRHGTVEKVVQARPAGCGYGLRQDVEQGQVVVKFARADPTASKADDASQFTKAMDLDKVWMKSEPQYRKFGGKPVKDVKSFFNALDADKSGALDVDELLNGFTRLGISTRSDKEAVVSFLRQLDEDGDGCIQLAELEAGLKEQRPGKRQPRQGSTGNGILRSSQRSPLEEGRSPAGEAPSTLATPRVVSARGPPQTPRVVSARGAPSAAATPRSPRAQASSGGEHLPDVKVKSLMSVFRALDRRGICAISHEDFTWAVTQFSDQKDFQKVIRTPAVCKHFFTNRYDLTLHRFLWLASPAGSDINYMLRRARQELKEELGKSARSPGQKTSPQAGRAGFRWPSREDA</sequence>
<dbReference type="EMBL" id="CAUYUJ010022178">
    <property type="protein sequence ID" value="CAK0909346.1"/>
    <property type="molecule type" value="Genomic_DNA"/>
</dbReference>
<dbReference type="InterPro" id="IPR011992">
    <property type="entry name" value="EF-hand-dom_pair"/>
</dbReference>
<dbReference type="SUPFAM" id="SSF56399">
    <property type="entry name" value="ADP-ribosylation"/>
    <property type="match status" value="1"/>
</dbReference>
<dbReference type="PROSITE" id="PS50222">
    <property type="entry name" value="EF_HAND_2"/>
    <property type="match status" value="2"/>
</dbReference>
<dbReference type="Gene3D" id="3.40.850.10">
    <property type="entry name" value="Kinesin motor domain"/>
    <property type="match status" value="2"/>
</dbReference>
<keyword evidence="3 7" id="KW-0067">ATP-binding</keyword>
<evidence type="ECO:0000313" key="13">
    <source>
        <dbReference type="Proteomes" id="UP001189429"/>
    </source>
</evidence>
<dbReference type="PROSITE" id="PS00018">
    <property type="entry name" value="EF_HAND_1"/>
    <property type="match status" value="2"/>
</dbReference>
<dbReference type="PANTHER" id="PTHR13140">
    <property type="entry name" value="MYOSIN"/>
    <property type="match status" value="1"/>
</dbReference>
<dbReference type="InterPro" id="IPR018247">
    <property type="entry name" value="EF_Hand_1_Ca_BS"/>
</dbReference>
<protein>
    <submittedName>
        <fullName evidence="12">Uncharacterized protein</fullName>
    </submittedName>
</protein>
<evidence type="ECO:0000256" key="3">
    <source>
        <dbReference type="ARBA" id="ARBA00022840"/>
    </source>
</evidence>
<accession>A0ABN9YA88</accession>